<protein>
    <submittedName>
        <fullName evidence="2">Putative DNA topoisomerase 4 subunit A</fullName>
    </submittedName>
</protein>
<evidence type="ECO:0000313" key="2">
    <source>
        <dbReference type="EMBL" id="AXG67372.1"/>
    </source>
</evidence>
<dbReference type="Proteomes" id="UP000262440">
    <property type="component" value="Segment"/>
</dbReference>
<dbReference type="EMBL" id="MH460463">
    <property type="protein sequence ID" value="AXG67372.1"/>
    <property type="molecule type" value="Genomic_DNA"/>
</dbReference>
<gene>
    <name evidence="2" type="ORF">AD1_328</name>
</gene>
<evidence type="ECO:0000256" key="1">
    <source>
        <dbReference type="SAM" id="MobiDB-lite"/>
    </source>
</evidence>
<feature type="region of interest" description="Disordered" evidence="1">
    <location>
        <begin position="251"/>
        <end position="275"/>
    </location>
</feature>
<organism evidence="2 3">
    <name type="scientific">Dickeya phage vB_DsoM_AD1</name>
    <dbReference type="NCBI Taxonomy" id="2283029"/>
    <lineage>
        <taxon>Viruses</taxon>
        <taxon>Duplodnaviria</taxon>
        <taxon>Heunggongvirae</taxon>
        <taxon>Uroviricota</taxon>
        <taxon>Caudoviricetes</taxon>
        <taxon>Alexandravirus</taxon>
        <taxon>Alexandravirus AD1</taxon>
    </lineage>
</organism>
<name>A0A384ZYR1_9CAUD</name>
<sequence>MANPKVRTLDIKALVKSELTCGDCRGLTRDALLPTAEKPCATQGQLADSKICKHYRSDSQSLTELMTEHGDTLVALFNTFRKMSDKDLRVVAGMLLSESKTRRHGVKMGQAVFVRYRGRETRNYLNNFMAARVLDVDDDSIRLISEKGDIVLTYANNGFNGPSVYTKKQFAKLRTEMIKAGKLIDPEQEIKTAKRNLPQEDNVNFSAPSSLDGFAIPLMEDVTKGRGGKRKGKKTQTLVDIVSMIENGHDMGAEQDESGVMTLGGNSYKSKEKKKKLRVGKNGVVELGDL</sequence>
<keyword evidence="3" id="KW-1185">Reference proteome</keyword>
<reference evidence="2 3" key="1">
    <citation type="journal article" date="2018" name="Front. Microbiol.">
        <title>Jumbo Bacteriophages Are Represented Within an Increasing Diversity of Environmental Viruses Infecting the Emerging Phytopathogen, Dickeya solani.</title>
        <authorList>
            <person name="Day A.W."/>
            <person name="Ahn J."/>
            <person name="Salmond G.P.C."/>
        </authorList>
    </citation>
    <scope>NUCLEOTIDE SEQUENCE [LARGE SCALE GENOMIC DNA]</scope>
</reference>
<keyword evidence="2" id="KW-0413">Isomerase</keyword>
<accession>A0A384ZYR1</accession>
<evidence type="ECO:0000313" key="3">
    <source>
        <dbReference type="Proteomes" id="UP000262440"/>
    </source>
</evidence>
<dbReference type="GO" id="GO:0016853">
    <property type="term" value="F:isomerase activity"/>
    <property type="evidence" value="ECO:0007669"/>
    <property type="project" value="UniProtKB-KW"/>
</dbReference>
<proteinExistence type="predicted"/>